<accession>A0A2I2FGF8</accession>
<dbReference type="SUPFAM" id="SSF57701">
    <property type="entry name" value="Zn2/Cys6 DNA-binding domain"/>
    <property type="match status" value="1"/>
</dbReference>
<dbReference type="EMBL" id="KZ559128">
    <property type="protein sequence ID" value="PLB39690.1"/>
    <property type="molecule type" value="Genomic_DNA"/>
</dbReference>
<evidence type="ECO:0000256" key="5">
    <source>
        <dbReference type="ARBA" id="ARBA00023242"/>
    </source>
</evidence>
<dbReference type="GO" id="GO:0000981">
    <property type="term" value="F:DNA-binding transcription factor activity, RNA polymerase II-specific"/>
    <property type="evidence" value="ECO:0007669"/>
    <property type="project" value="InterPro"/>
</dbReference>
<dbReference type="OrthoDB" id="5296287at2759"/>
<evidence type="ECO:0000256" key="1">
    <source>
        <dbReference type="ARBA" id="ARBA00022723"/>
    </source>
</evidence>
<dbReference type="GO" id="GO:0008270">
    <property type="term" value="F:zinc ion binding"/>
    <property type="evidence" value="ECO:0007669"/>
    <property type="project" value="InterPro"/>
</dbReference>
<dbReference type="PROSITE" id="PS00463">
    <property type="entry name" value="ZN2_CY6_FUNGAL_1"/>
    <property type="match status" value="1"/>
</dbReference>
<evidence type="ECO:0000256" key="3">
    <source>
        <dbReference type="ARBA" id="ARBA00023125"/>
    </source>
</evidence>
<dbReference type="GO" id="GO:0006351">
    <property type="term" value="P:DNA-templated transcription"/>
    <property type="evidence" value="ECO:0007669"/>
    <property type="project" value="InterPro"/>
</dbReference>
<evidence type="ECO:0000256" key="4">
    <source>
        <dbReference type="ARBA" id="ARBA00023163"/>
    </source>
</evidence>
<name>A0A2I2FGF8_ASPCN</name>
<keyword evidence="1" id="KW-0479">Metal-binding</keyword>
<dbReference type="InterPro" id="IPR036864">
    <property type="entry name" value="Zn2-C6_fun-type_DNA-bd_sf"/>
</dbReference>
<keyword evidence="5" id="KW-0539">Nucleus</keyword>
<dbReference type="AlphaFoldDB" id="A0A2I2FGF8"/>
<dbReference type="InterPro" id="IPR053230">
    <property type="entry name" value="Trans_reg_galc"/>
</dbReference>
<feature type="region of interest" description="Disordered" evidence="6">
    <location>
        <begin position="183"/>
        <end position="209"/>
    </location>
</feature>
<dbReference type="GeneID" id="36522096"/>
<keyword evidence="3" id="KW-0238">DNA-binding</keyword>
<proteinExistence type="predicted"/>
<dbReference type="GO" id="GO:0009893">
    <property type="term" value="P:positive regulation of metabolic process"/>
    <property type="evidence" value="ECO:0007669"/>
    <property type="project" value="UniProtKB-ARBA"/>
</dbReference>
<keyword evidence="9" id="KW-1185">Reference proteome</keyword>
<dbReference type="Pfam" id="PF04082">
    <property type="entry name" value="Fungal_trans"/>
    <property type="match status" value="1"/>
</dbReference>
<feature type="compositionally biased region" description="Low complexity" evidence="6">
    <location>
        <begin position="192"/>
        <end position="203"/>
    </location>
</feature>
<evidence type="ECO:0000313" key="9">
    <source>
        <dbReference type="Proteomes" id="UP000234585"/>
    </source>
</evidence>
<evidence type="ECO:0000259" key="7">
    <source>
        <dbReference type="PROSITE" id="PS50048"/>
    </source>
</evidence>
<dbReference type="PROSITE" id="PS50048">
    <property type="entry name" value="ZN2_CY6_FUNGAL_2"/>
    <property type="match status" value="1"/>
</dbReference>
<keyword evidence="2" id="KW-0805">Transcription regulation</keyword>
<dbReference type="Proteomes" id="UP000234585">
    <property type="component" value="Unassembled WGS sequence"/>
</dbReference>
<dbReference type="GO" id="GO:0003677">
    <property type="term" value="F:DNA binding"/>
    <property type="evidence" value="ECO:0007669"/>
    <property type="project" value="UniProtKB-KW"/>
</dbReference>
<dbReference type="CDD" id="cd00067">
    <property type="entry name" value="GAL4"/>
    <property type="match status" value="1"/>
</dbReference>
<dbReference type="PANTHER" id="PTHR47654:SF1">
    <property type="entry name" value="ZN(II)2CYS6 TRANSCRIPTION FACTOR (EUROFUNG)"/>
    <property type="match status" value="1"/>
</dbReference>
<evidence type="ECO:0000313" key="8">
    <source>
        <dbReference type="EMBL" id="PLB39690.1"/>
    </source>
</evidence>
<dbReference type="SMART" id="SM00906">
    <property type="entry name" value="Fungal_trans"/>
    <property type="match status" value="1"/>
</dbReference>
<organism evidence="8 9">
    <name type="scientific">Aspergillus candidus</name>
    <dbReference type="NCBI Taxonomy" id="41067"/>
    <lineage>
        <taxon>Eukaryota</taxon>
        <taxon>Fungi</taxon>
        <taxon>Dikarya</taxon>
        <taxon>Ascomycota</taxon>
        <taxon>Pezizomycotina</taxon>
        <taxon>Eurotiomycetes</taxon>
        <taxon>Eurotiomycetidae</taxon>
        <taxon>Eurotiales</taxon>
        <taxon>Aspergillaceae</taxon>
        <taxon>Aspergillus</taxon>
        <taxon>Aspergillus subgen. Circumdati</taxon>
    </lineage>
</organism>
<dbReference type="InterPro" id="IPR007219">
    <property type="entry name" value="XnlR_reg_dom"/>
</dbReference>
<dbReference type="InterPro" id="IPR001138">
    <property type="entry name" value="Zn2Cys6_DnaBD"/>
</dbReference>
<gene>
    <name evidence="8" type="ORF">BDW47DRAFT_116474</name>
</gene>
<dbReference type="PRINTS" id="PR00755">
    <property type="entry name" value="AFLATOXINBRP"/>
</dbReference>
<dbReference type="Gene3D" id="4.10.240.10">
    <property type="entry name" value="Zn(2)-C6 fungal-type DNA-binding domain"/>
    <property type="match status" value="1"/>
</dbReference>
<evidence type="ECO:0000256" key="6">
    <source>
        <dbReference type="SAM" id="MobiDB-lite"/>
    </source>
</evidence>
<protein>
    <submittedName>
        <fullName evidence="8">Putative C6 transcription factor</fullName>
    </submittedName>
</protein>
<sequence>MSDPSRPPHFPYNPPYNAASVPDFSEHEAGFNEWSPSNLPFGPNYEGIPDFLTESSAAASHNIPGDRSLNTKVAIPRSTHASNWTSSGRVSRACENCREQKAKCSGHRPTCQRCQEAGIRCFYGDRKREKTAKCVVQTCTRQIQTYEALLREIVPKLDSQTAQHVEHMINEKHLVDRDQVFSGSKDSNLPTAASSANVARASSPGPASGTLDYTNEDFNRDEKVQAMGFVGEHSEVAWMYRLKQMLERTIPVSPESLDRQSLASVNYFVDETGVPVLDDVDITDRPQQALADYLADIYFEVVHSSFPIIGKVTFLKQLNSFYTTPSLRPGRRWLAILHLIFAIAAKYSHYLQDETVDTPDDSLSYFSRAWKLSNNGISLLDHPNLQQVQVEGLTSFYLLLTGQVNRSWRLCGLSMRSAVTMGLNLRSESSSIAPVSKETRYRVWWSLYMLDSLLCVMTGRPPSSSDDYRTTPLPLPFREEDFLEERVALLIDDHDARILFMETLLGRGPGKSTTEGATTLETMGHPLTHIGRQCEQLVFTAMEPLTPNSHYFLYLVDLTLTVRESVDTIYAPGAARKSWREIETAIAVLNGKVDAWHSRLSPAYHFSQGTPGLEQQRTSLAFHFYSTKILISQPCLSRLTRHGPGAETSGSFCDTMADVCVNAATQMIELFPELPDPTWVYHVSPWWCILHFLIQPLTVLLIELLLRSKAGTVQHRAVLKQVCKVTRWLSQLSTKDSYYQRAWLVCKGLYTQHAGDLDTRSFVDKERN</sequence>
<feature type="domain" description="Zn(2)-C6 fungal-type" evidence="7">
    <location>
        <begin position="93"/>
        <end position="123"/>
    </location>
</feature>
<dbReference type="Pfam" id="PF00172">
    <property type="entry name" value="Zn_clus"/>
    <property type="match status" value="1"/>
</dbReference>
<reference evidence="8 9" key="1">
    <citation type="submission" date="2017-12" db="EMBL/GenBank/DDBJ databases">
        <authorList>
            <consortium name="DOE Joint Genome Institute"/>
            <person name="Haridas S."/>
            <person name="Kjaerbolling I."/>
            <person name="Vesth T.C."/>
            <person name="Frisvad J.C."/>
            <person name="Nybo J.L."/>
            <person name="Theobald S."/>
            <person name="Kuo A."/>
            <person name="Bowyer P."/>
            <person name="Matsuda Y."/>
            <person name="Mondo S."/>
            <person name="Lyhne E.K."/>
            <person name="Kogle M.E."/>
            <person name="Clum A."/>
            <person name="Lipzen A."/>
            <person name="Salamov A."/>
            <person name="Ngan C.Y."/>
            <person name="Daum C."/>
            <person name="Chiniquy J."/>
            <person name="Barry K."/>
            <person name="LaButti K."/>
            <person name="Simmons B.A."/>
            <person name="Magnuson J.K."/>
            <person name="Mortensen U.H."/>
            <person name="Larsen T.O."/>
            <person name="Grigoriev I.V."/>
            <person name="Baker S.E."/>
            <person name="Andersen M.R."/>
            <person name="Nordberg H.P."/>
            <person name="Cantor M.N."/>
            <person name="Hua S.X."/>
        </authorList>
    </citation>
    <scope>NUCLEOTIDE SEQUENCE [LARGE SCALE GENOMIC DNA]</scope>
    <source>
        <strain evidence="8 9">CBS 102.13</strain>
    </source>
</reference>
<dbReference type="RefSeq" id="XP_024673702.1">
    <property type="nucleotide sequence ID" value="XM_024814936.1"/>
</dbReference>
<evidence type="ECO:0000256" key="2">
    <source>
        <dbReference type="ARBA" id="ARBA00023015"/>
    </source>
</evidence>
<dbReference type="CDD" id="cd12148">
    <property type="entry name" value="fungal_TF_MHR"/>
    <property type="match status" value="1"/>
</dbReference>
<dbReference type="SMART" id="SM00066">
    <property type="entry name" value="GAL4"/>
    <property type="match status" value="1"/>
</dbReference>
<dbReference type="PANTHER" id="PTHR47654">
    <property type="entry name" value="ZN(II)2CYS6 TRANSCRIPTION FACTOR (EUROFUNG)-RELATED"/>
    <property type="match status" value="1"/>
</dbReference>
<keyword evidence="4" id="KW-0804">Transcription</keyword>